<dbReference type="EMBL" id="CM046395">
    <property type="protein sequence ID" value="KAI8542678.1"/>
    <property type="molecule type" value="Genomic_DNA"/>
</dbReference>
<protein>
    <submittedName>
        <fullName evidence="1">Uncharacterized protein</fullName>
    </submittedName>
</protein>
<organism evidence="1 2">
    <name type="scientific">Rhododendron molle</name>
    <name type="common">Chinese azalea</name>
    <name type="synonym">Azalea mollis</name>
    <dbReference type="NCBI Taxonomy" id="49168"/>
    <lineage>
        <taxon>Eukaryota</taxon>
        <taxon>Viridiplantae</taxon>
        <taxon>Streptophyta</taxon>
        <taxon>Embryophyta</taxon>
        <taxon>Tracheophyta</taxon>
        <taxon>Spermatophyta</taxon>
        <taxon>Magnoliopsida</taxon>
        <taxon>eudicotyledons</taxon>
        <taxon>Gunneridae</taxon>
        <taxon>Pentapetalae</taxon>
        <taxon>asterids</taxon>
        <taxon>Ericales</taxon>
        <taxon>Ericaceae</taxon>
        <taxon>Ericoideae</taxon>
        <taxon>Rhodoreae</taxon>
        <taxon>Rhododendron</taxon>
    </lineage>
</organism>
<keyword evidence="2" id="KW-1185">Reference proteome</keyword>
<name>A0ACC0MQV8_RHOML</name>
<evidence type="ECO:0000313" key="1">
    <source>
        <dbReference type="EMBL" id="KAI8542678.1"/>
    </source>
</evidence>
<gene>
    <name evidence="1" type="ORF">RHMOL_Rhmol08G0157200</name>
</gene>
<reference evidence="1" key="1">
    <citation type="submission" date="2022-02" db="EMBL/GenBank/DDBJ databases">
        <title>Plant Genome Project.</title>
        <authorList>
            <person name="Zhang R.-G."/>
        </authorList>
    </citation>
    <scope>NUCLEOTIDE SEQUENCE</scope>
    <source>
        <strain evidence="1">AT1</strain>
    </source>
</reference>
<comment type="caution">
    <text evidence="1">The sequence shown here is derived from an EMBL/GenBank/DDBJ whole genome shotgun (WGS) entry which is preliminary data.</text>
</comment>
<proteinExistence type="predicted"/>
<dbReference type="Proteomes" id="UP001062846">
    <property type="component" value="Chromosome 8"/>
</dbReference>
<accession>A0ACC0MQV8</accession>
<sequence>MKQFAILACVLVKTRLSVPTKHDRNYGIGLQQNTPNSQKAMYERMLLSSLDGKSSSRLATNIMDI</sequence>
<evidence type="ECO:0000313" key="2">
    <source>
        <dbReference type="Proteomes" id="UP001062846"/>
    </source>
</evidence>